<proteinExistence type="predicted"/>
<evidence type="ECO:0000259" key="1">
    <source>
        <dbReference type="Pfam" id="PF04296"/>
    </source>
</evidence>
<sequence length="165" mass="18381">MSPARELNRLLEAPSAMAVPFPLSTAFLLPYCRQPGPRQGRNMRQCVTKRELFPRHLLWRVTRVRNADGTKTVVFGGGNGRSAYVSKDLASVNESVQRKRLARALKHGLPGEVKKELVDKAIEWERMSGEERGLLFGEVFGEDSVLAAVEEVQMGVGTGEELLLY</sequence>
<dbReference type="Gramene" id="CDF39580">
    <property type="protein sequence ID" value="CDF39580"/>
    <property type="gene ID" value="CHC_T00006664001"/>
</dbReference>
<dbReference type="KEGG" id="ccp:CHC_T00006664001"/>
<dbReference type="Proteomes" id="UP000012073">
    <property type="component" value="Unassembled WGS sequence"/>
</dbReference>
<dbReference type="SUPFAM" id="SSF64376">
    <property type="entry name" value="YlxR-like"/>
    <property type="match status" value="1"/>
</dbReference>
<gene>
    <name evidence="2" type="ORF">CHC_T00006664001</name>
</gene>
<evidence type="ECO:0000313" key="3">
    <source>
        <dbReference type="Proteomes" id="UP000012073"/>
    </source>
</evidence>
<dbReference type="GeneID" id="17317575"/>
<dbReference type="Gene3D" id="3.30.1230.10">
    <property type="entry name" value="YlxR-like"/>
    <property type="match status" value="1"/>
</dbReference>
<evidence type="ECO:0000313" key="2">
    <source>
        <dbReference type="EMBL" id="CDF39580.1"/>
    </source>
</evidence>
<dbReference type="AlphaFoldDB" id="R7QQD2"/>
<name>R7QQD2_CHOCR</name>
<keyword evidence="3" id="KW-1185">Reference proteome</keyword>
<dbReference type="RefSeq" id="XP_005709874.1">
    <property type="nucleotide sequence ID" value="XM_005709817.1"/>
</dbReference>
<accession>R7QQD2</accession>
<dbReference type="InterPro" id="IPR007393">
    <property type="entry name" value="YlxR_dom"/>
</dbReference>
<reference evidence="3" key="1">
    <citation type="journal article" date="2013" name="Proc. Natl. Acad. Sci. U.S.A.">
        <title>Genome structure and metabolic features in the red seaweed Chondrus crispus shed light on evolution of the Archaeplastida.</title>
        <authorList>
            <person name="Collen J."/>
            <person name="Porcel B."/>
            <person name="Carre W."/>
            <person name="Ball S.G."/>
            <person name="Chaparro C."/>
            <person name="Tonon T."/>
            <person name="Barbeyron T."/>
            <person name="Michel G."/>
            <person name="Noel B."/>
            <person name="Valentin K."/>
            <person name="Elias M."/>
            <person name="Artiguenave F."/>
            <person name="Arun A."/>
            <person name="Aury J.M."/>
            <person name="Barbosa-Neto J.F."/>
            <person name="Bothwell J.H."/>
            <person name="Bouget F.Y."/>
            <person name="Brillet L."/>
            <person name="Cabello-Hurtado F."/>
            <person name="Capella-Gutierrez S."/>
            <person name="Charrier B."/>
            <person name="Cladiere L."/>
            <person name="Cock J.M."/>
            <person name="Coelho S.M."/>
            <person name="Colleoni C."/>
            <person name="Czjzek M."/>
            <person name="Da Silva C."/>
            <person name="Delage L."/>
            <person name="Denoeud F."/>
            <person name="Deschamps P."/>
            <person name="Dittami S.M."/>
            <person name="Gabaldon T."/>
            <person name="Gachon C.M."/>
            <person name="Groisillier A."/>
            <person name="Herve C."/>
            <person name="Jabbari K."/>
            <person name="Katinka M."/>
            <person name="Kloareg B."/>
            <person name="Kowalczyk N."/>
            <person name="Labadie K."/>
            <person name="Leblanc C."/>
            <person name="Lopez P.J."/>
            <person name="McLachlan D.H."/>
            <person name="Meslet-Cladiere L."/>
            <person name="Moustafa A."/>
            <person name="Nehr Z."/>
            <person name="Nyvall Collen P."/>
            <person name="Panaud O."/>
            <person name="Partensky F."/>
            <person name="Poulain J."/>
            <person name="Rensing S.A."/>
            <person name="Rousvoal S."/>
            <person name="Samson G."/>
            <person name="Symeonidi A."/>
            <person name="Weissenbach J."/>
            <person name="Zambounis A."/>
            <person name="Wincker P."/>
            <person name="Boyen C."/>
        </authorList>
    </citation>
    <scope>NUCLEOTIDE SEQUENCE [LARGE SCALE GENOMIC DNA]</scope>
    <source>
        <strain evidence="3">cv. Stackhouse</strain>
    </source>
</reference>
<feature type="domain" description="YlxR" evidence="1">
    <location>
        <begin position="44"/>
        <end position="117"/>
    </location>
</feature>
<dbReference type="Pfam" id="PF04296">
    <property type="entry name" value="YlxR"/>
    <property type="match status" value="1"/>
</dbReference>
<dbReference type="InterPro" id="IPR035931">
    <property type="entry name" value="YlxR-like_sf"/>
</dbReference>
<organism evidence="2 3">
    <name type="scientific">Chondrus crispus</name>
    <name type="common">Carrageen Irish moss</name>
    <name type="synonym">Polymorpha crispa</name>
    <dbReference type="NCBI Taxonomy" id="2769"/>
    <lineage>
        <taxon>Eukaryota</taxon>
        <taxon>Rhodophyta</taxon>
        <taxon>Florideophyceae</taxon>
        <taxon>Rhodymeniophycidae</taxon>
        <taxon>Gigartinales</taxon>
        <taxon>Gigartinaceae</taxon>
        <taxon>Chondrus</taxon>
    </lineage>
</organism>
<protein>
    <recommendedName>
        <fullName evidence="1">YlxR domain-containing protein</fullName>
    </recommendedName>
</protein>
<dbReference type="EMBL" id="HG002054">
    <property type="protein sequence ID" value="CDF39580.1"/>
    <property type="molecule type" value="Genomic_DNA"/>
</dbReference>